<protein>
    <submittedName>
        <fullName evidence="2">Uncharacterized protein</fullName>
    </submittedName>
</protein>
<organism evidence="2 3">
    <name type="scientific">Raoultibacter timonensis</name>
    <dbReference type="NCBI Taxonomy" id="1907662"/>
    <lineage>
        <taxon>Bacteria</taxon>
        <taxon>Bacillati</taxon>
        <taxon>Actinomycetota</taxon>
        <taxon>Coriobacteriia</taxon>
        <taxon>Eggerthellales</taxon>
        <taxon>Eggerthellaceae</taxon>
        <taxon>Raoultibacter</taxon>
    </lineage>
</organism>
<evidence type="ECO:0000256" key="1">
    <source>
        <dbReference type="SAM" id="MobiDB-lite"/>
    </source>
</evidence>
<feature type="region of interest" description="Disordered" evidence="1">
    <location>
        <begin position="89"/>
        <end position="114"/>
    </location>
</feature>
<gene>
    <name evidence="2" type="ORF">CE91St30_09050</name>
</gene>
<reference evidence="2 3" key="1">
    <citation type="submission" date="2022-01" db="EMBL/GenBank/DDBJ databases">
        <title>Novel bile acid biosynthetic pathways are enriched in the microbiome of centenarians.</title>
        <authorList>
            <person name="Sato Y."/>
            <person name="Atarashi K."/>
            <person name="Plichta R.D."/>
            <person name="Arai Y."/>
            <person name="Sasajima S."/>
            <person name="Kearney M.S."/>
            <person name="Suda W."/>
            <person name="Takeshita K."/>
            <person name="Sasaki T."/>
            <person name="Okamoto S."/>
            <person name="Skelly N.A."/>
            <person name="Okamura Y."/>
            <person name="Vlamakis H."/>
            <person name="Li Y."/>
            <person name="Tanoue T."/>
            <person name="Takei H."/>
            <person name="Nittono H."/>
            <person name="Narushima S."/>
            <person name="Irie J."/>
            <person name="Itoh H."/>
            <person name="Moriya K."/>
            <person name="Sugiura Y."/>
            <person name="Suematsu M."/>
            <person name="Moritoki N."/>
            <person name="Shibata S."/>
            <person name="Littman R.D."/>
            <person name="Fischbach A.M."/>
            <person name="Uwamino Y."/>
            <person name="Inoue T."/>
            <person name="Honda A."/>
            <person name="Hattori M."/>
            <person name="Murai T."/>
            <person name="Xavier J.R."/>
            <person name="Hirose N."/>
            <person name="Honda K."/>
        </authorList>
    </citation>
    <scope>NUCLEOTIDE SEQUENCE [LARGE SCALE GENOMIC DNA]</scope>
    <source>
        <strain evidence="2 3">CE91-St30</strain>
    </source>
</reference>
<sequence>MSDDSRFRLALEALTNGVIRVFHRISPPTICPEKGCAPDRNLETPSGVLPYASVFLDRVKKMGGELATTEDQPLCPEYLEGYYALPAFRDPPPPAHERGPLAHPSPNRDARQPA</sequence>
<dbReference type="EMBL" id="AP025564">
    <property type="protein sequence ID" value="BDE95572.1"/>
    <property type="molecule type" value="Genomic_DNA"/>
</dbReference>
<evidence type="ECO:0000313" key="2">
    <source>
        <dbReference type="EMBL" id="BDE95572.1"/>
    </source>
</evidence>
<evidence type="ECO:0000313" key="3">
    <source>
        <dbReference type="Proteomes" id="UP001320544"/>
    </source>
</evidence>
<keyword evidence="3" id="KW-1185">Reference proteome</keyword>
<dbReference type="Proteomes" id="UP001320544">
    <property type="component" value="Chromosome"/>
</dbReference>
<accession>A0ABM7WH44</accession>
<name>A0ABM7WH44_9ACTN</name>
<proteinExistence type="predicted"/>
<feature type="compositionally biased region" description="Basic and acidic residues" evidence="1">
    <location>
        <begin position="95"/>
        <end position="114"/>
    </location>
</feature>